<accession>A0AAE1QLD7</accession>
<protein>
    <submittedName>
        <fullName evidence="2">Uncharacterized protein</fullName>
    </submittedName>
</protein>
<comment type="caution">
    <text evidence="2">The sequence shown here is derived from an EMBL/GenBank/DDBJ whole genome shotgun (WGS) entry which is preliminary data.</text>
</comment>
<organism evidence="2 3">
    <name type="scientific">Petrolisthes manimaculis</name>
    <dbReference type="NCBI Taxonomy" id="1843537"/>
    <lineage>
        <taxon>Eukaryota</taxon>
        <taxon>Metazoa</taxon>
        <taxon>Ecdysozoa</taxon>
        <taxon>Arthropoda</taxon>
        <taxon>Crustacea</taxon>
        <taxon>Multicrustacea</taxon>
        <taxon>Malacostraca</taxon>
        <taxon>Eumalacostraca</taxon>
        <taxon>Eucarida</taxon>
        <taxon>Decapoda</taxon>
        <taxon>Pleocyemata</taxon>
        <taxon>Anomura</taxon>
        <taxon>Galatheoidea</taxon>
        <taxon>Porcellanidae</taxon>
        <taxon>Petrolisthes</taxon>
    </lineage>
</organism>
<proteinExistence type="predicted"/>
<keyword evidence="3" id="KW-1185">Reference proteome</keyword>
<evidence type="ECO:0000313" key="3">
    <source>
        <dbReference type="Proteomes" id="UP001292094"/>
    </source>
</evidence>
<dbReference type="AlphaFoldDB" id="A0AAE1QLD7"/>
<evidence type="ECO:0000313" key="2">
    <source>
        <dbReference type="EMBL" id="KAK4327628.1"/>
    </source>
</evidence>
<evidence type="ECO:0000256" key="1">
    <source>
        <dbReference type="SAM" id="MobiDB-lite"/>
    </source>
</evidence>
<dbReference type="Proteomes" id="UP001292094">
    <property type="component" value="Unassembled WGS sequence"/>
</dbReference>
<sequence>MHGSFRVTQTRGGEGWGCFKKVKGDTVVGELRWTGCSGDGVERTNVWPDVGRDKGSGGRDRVSVGGNRSSGGGYRESVRRDRESVGRDRESVRRDRASVGRDKGSSWRGRMSGVR</sequence>
<feature type="compositionally biased region" description="Basic and acidic residues" evidence="1">
    <location>
        <begin position="50"/>
        <end position="62"/>
    </location>
</feature>
<name>A0AAE1QLD7_9EUCA</name>
<reference evidence="2" key="1">
    <citation type="submission" date="2023-11" db="EMBL/GenBank/DDBJ databases">
        <title>Genome assemblies of two species of porcelain crab, Petrolisthes cinctipes and Petrolisthes manimaculis (Anomura: Porcellanidae).</title>
        <authorList>
            <person name="Angst P."/>
        </authorList>
    </citation>
    <scope>NUCLEOTIDE SEQUENCE</scope>
    <source>
        <strain evidence="2">PB745_02</strain>
        <tissue evidence="2">Gill</tissue>
    </source>
</reference>
<feature type="region of interest" description="Disordered" evidence="1">
    <location>
        <begin position="38"/>
        <end position="115"/>
    </location>
</feature>
<feature type="compositionally biased region" description="Basic and acidic residues" evidence="1">
    <location>
        <begin position="76"/>
        <end position="105"/>
    </location>
</feature>
<gene>
    <name evidence="2" type="ORF">Pmani_001911</name>
</gene>
<dbReference type="EMBL" id="JAWZYT010000137">
    <property type="protein sequence ID" value="KAK4327628.1"/>
    <property type="molecule type" value="Genomic_DNA"/>
</dbReference>